<dbReference type="GO" id="GO:0016020">
    <property type="term" value="C:membrane"/>
    <property type="evidence" value="ECO:0007669"/>
    <property type="project" value="InterPro"/>
</dbReference>
<feature type="transmembrane region" description="Helical" evidence="7">
    <location>
        <begin position="225"/>
        <end position="245"/>
    </location>
</feature>
<sequence length="452" mass="50080">MEYVTVLNIAILTLDVRAWYRRPDSIYLFFKFCFSLIIGFGILFLQLMNATVGYKFVLPDLGGMELCYLIGYVGIITGSRLGIWTYLLLTGSQRPGIALPFGEPEAVRGRYGLYSLGIISMLAVVLYVGVTGFSFGQGSYEARYEDAQGMGIILRLFPAFLPFAAYKLTVAKSPREFWRSALVLVGFTFVMLIALEGYRQLMISAALLTVIIALKRKYVPLWVQLAIAVSALPALVSLSFLRYGGEVQAAGFTDPLTRIFYYIQGDLFPLDAPIRIIQWCDIRDCPGLEVFWNHLTLLVPRFLWPDKPAILLDAAGYYTQIVIAYNRALTLSATIIGEGFLIGSFGAIFAICVISGWLARILSVWMDRSTGMIKFILLANVPMGFFWIREGLENGILRTIFILAFLGIGTLTAPITKAILSAVPIRPRATRGGNRNVIPSVPAPNRPSPSPT</sequence>
<dbReference type="OrthoDB" id="7293578at2"/>
<evidence type="ECO:0008006" key="10">
    <source>
        <dbReference type="Google" id="ProtNLM"/>
    </source>
</evidence>
<feature type="transmembrane region" description="Helical" evidence="7">
    <location>
        <begin position="177"/>
        <end position="195"/>
    </location>
</feature>
<evidence type="ECO:0000256" key="3">
    <source>
        <dbReference type="ARBA" id="ARBA00022692"/>
    </source>
</evidence>
<feature type="transmembrane region" description="Helical" evidence="7">
    <location>
        <begin position="147"/>
        <end position="165"/>
    </location>
</feature>
<organism evidence="8 9">
    <name type="scientific">Devosia soli</name>
    <dbReference type="NCBI Taxonomy" id="361041"/>
    <lineage>
        <taxon>Bacteria</taxon>
        <taxon>Pseudomonadati</taxon>
        <taxon>Pseudomonadota</taxon>
        <taxon>Alphaproteobacteria</taxon>
        <taxon>Hyphomicrobiales</taxon>
        <taxon>Devosiaceae</taxon>
        <taxon>Devosia</taxon>
    </lineage>
</organism>
<dbReference type="STRING" id="361041.VW35_08720"/>
<dbReference type="Pfam" id="PF06899">
    <property type="entry name" value="WzyE"/>
    <property type="match status" value="1"/>
</dbReference>
<keyword evidence="1" id="KW-1003">Cell membrane</keyword>
<dbReference type="RefSeq" id="WP_046142675.1">
    <property type="nucleotide sequence ID" value="NZ_LAJG01000015.1"/>
</dbReference>
<feature type="transmembrane region" description="Helical" evidence="7">
    <location>
        <begin position="339"/>
        <end position="359"/>
    </location>
</feature>
<evidence type="ECO:0000256" key="2">
    <source>
        <dbReference type="ARBA" id="ARBA00022519"/>
    </source>
</evidence>
<dbReference type="EMBL" id="LAJG01000015">
    <property type="protein sequence ID" value="KKB79269.1"/>
    <property type="molecule type" value="Genomic_DNA"/>
</dbReference>
<evidence type="ECO:0000313" key="9">
    <source>
        <dbReference type="Proteomes" id="UP000033514"/>
    </source>
</evidence>
<feature type="transmembrane region" description="Helical" evidence="7">
    <location>
        <begin position="26"/>
        <end position="48"/>
    </location>
</feature>
<evidence type="ECO:0000256" key="7">
    <source>
        <dbReference type="SAM" id="Phobius"/>
    </source>
</evidence>
<dbReference type="Proteomes" id="UP000033514">
    <property type="component" value="Unassembled WGS sequence"/>
</dbReference>
<reference evidence="8 9" key="1">
    <citation type="submission" date="2015-03" db="EMBL/GenBank/DDBJ databases">
        <authorList>
            <person name="Hassan Y.I."/>
            <person name="Lepp D."/>
            <person name="Zhou T."/>
        </authorList>
    </citation>
    <scope>NUCLEOTIDE SEQUENCE [LARGE SCALE GENOMIC DNA]</scope>
    <source>
        <strain evidence="8 9">GH2-10</strain>
    </source>
</reference>
<feature type="transmembrane region" description="Helical" evidence="7">
    <location>
        <begin position="371"/>
        <end position="388"/>
    </location>
</feature>
<keyword evidence="3 7" id="KW-0812">Transmembrane</keyword>
<evidence type="ECO:0000256" key="5">
    <source>
        <dbReference type="ARBA" id="ARBA00023136"/>
    </source>
</evidence>
<accession>A0A0F5LAQ7</accession>
<dbReference type="InterPro" id="IPR010691">
    <property type="entry name" value="WzyE"/>
</dbReference>
<feature type="transmembrane region" description="Helical" evidence="7">
    <location>
        <begin position="68"/>
        <end position="90"/>
    </location>
</feature>
<feature type="compositionally biased region" description="Pro residues" evidence="6">
    <location>
        <begin position="441"/>
        <end position="452"/>
    </location>
</feature>
<feature type="transmembrane region" description="Helical" evidence="7">
    <location>
        <begin position="400"/>
        <end position="425"/>
    </location>
</feature>
<feature type="region of interest" description="Disordered" evidence="6">
    <location>
        <begin position="431"/>
        <end position="452"/>
    </location>
</feature>
<gene>
    <name evidence="8" type="ORF">VW35_08720</name>
</gene>
<evidence type="ECO:0000256" key="1">
    <source>
        <dbReference type="ARBA" id="ARBA00022475"/>
    </source>
</evidence>
<dbReference type="PATRIC" id="fig|361041.3.peg.1093"/>
<keyword evidence="5 7" id="KW-0472">Membrane</keyword>
<comment type="caution">
    <text evidence="8">The sequence shown here is derived from an EMBL/GenBank/DDBJ whole genome shotgun (WGS) entry which is preliminary data.</text>
</comment>
<protein>
    <recommendedName>
        <fullName evidence="10">Oligosaccharide repeat unit polymerase</fullName>
    </recommendedName>
</protein>
<evidence type="ECO:0000313" key="8">
    <source>
        <dbReference type="EMBL" id="KKB79269.1"/>
    </source>
</evidence>
<keyword evidence="9" id="KW-1185">Reference proteome</keyword>
<name>A0A0F5LAQ7_9HYPH</name>
<proteinExistence type="predicted"/>
<evidence type="ECO:0000256" key="6">
    <source>
        <dbReference type="SAM" id="MobiDB-lite"/>
    </source>
</evidence>
<keyword evidence="2" id="KW-0997">Cell inner membrane</keyword>
<evidence type="ECO:0000256" key="4">
    <source>
        <dbReference type="ARBA" id="ARBA00022989"/>
    </source>
</evidence>
<dbReference type="GO" id="GO:0009246">
    <property type="term" value="P:enterobacterial common antigen biosynthetic process"/>
    <property type="evidence" value="ECO:0007669"/>
    <property type="project" value="InterPro"/>
</dbReference>
<keyword evidence="4 7" id="KW-1133">Transmembrane helix</keyword>
<feature type="transmembrane region" description="Helical" evidence="7">
    <location>
        <begin position="111"/>
        <end position="135"/>
    </location>
</feature>
<dbReference type="AlphaFoldDB" id="A0A0F5LAQ7"/>